<evidence type="ECO:0000313" key="2">
    <source>
        <dbReference type="Proteomes" id="UP000053989"/>
    </source>
</evidence>
<organism evidence="1 2">
    <name type="scientific">Scleroderma citrinum Foug A</name>
    <dbReference type="NCBI Taxonomy" id="1036808"/>
    <lineage>
        <taxon>Eukaryota</taxon>
        <taxon>Fungi</taxon>
        <taxon>Dikarya</taxon>
        <taxon>Basidiomycota</taxon>
        <taxon>Agaricomycotina</taxon>
        <taxon>Agaricomycetes</taxon>
        <taxon>Agaricomycetidae</taxon>
        <taxon>Boletales</taxon>
        <taxon>Sclerodermatineae</taxon>
        <taxon>Sclerodermataceae</taxon>
        <taxon>Scleroderma</taxon>
    </lineage>
</organism>
<reference evidence="2" key="2">
    <citation type="submission" date="2015-01" db="EMBL/GenBank/DDBJ databases">
        <title>Evolutionary Origins and Diversification of the Mycorrhizal Mutualists.</title>
        <authorList>
            <consortium name="DOE Joint Genome Institute"/>
            <consortium name="Mycorrhizal Genomics Consortium"/>
            <person name="Kohler A."/>
            <person name="Kuo A."/>
            <person name="Nagy L.G."/>
            <person name="Floudas D."/>
            <person name="Copeland A."/>
            <person name="Barry K.W."/>
            <person name="Cichocki N."/>
            <person name="Veneault-Fourrey C."/>
            <person name="LaButti K."/>
            <person name="Lindquist E.A."/>
            <person name="Lipzen A."/>
            <person name="Lundell T."/>
            <person name="Morin E."/>
            <person name="Murat C."/>
            <person name="Riley R."/>
            <person name="Ohm R."/>
            <person name="Sun H."/>
            <person name="Tunlid A."/>
            <person name="Henrissat B."/>
            <person name="Grigoriev I.V."/>
            <person name="Hibbett D.S."/>
            <person name="Martin F."/>
        </authorList>
    </citation>
    <scope>NUCLEOTIDE SEQUENCE [LARGE SCALE GENOMIC DNA]</scope>
    <source>
        <strain evidence="2">Foug A</strain>
    </source>
</reference>
<dbReference type="Proteomes" id="UP000053989">
    <property type="component" value="Unassembled WGS sequence"/>
</dbReference>
<accession>A0A0C2ZLJ5</accession>
<sequence>MKWNDHRCDYLAHPRLVFHFPDNGTYLIIINHHFIWDLDDRLVAGSDPLREWTIIYRASNDAYTIEKKKRREETPNEPVVSPVGRGAGPHLLVSPLIIPIHGYLEIQLFRFEGHEPSLRHHDPSDINSSVLLRADLLLCMKYNSIYDIFYDRRTGPLVKSGVDN</sequence>
<proteinExistence type="predicted"/>
<dbReference type="Gene3D" id="2.80.10.50">
    <property type="match status" value="1"/>
</dbReference>
<dbReference type="HOGENOM" id="CLU_1620033_0_0_1"/>
<gene>
    <name evidence="1" type="ORF">SCLCIDRAFT_434531</name>
</gene>
<dbReference type="EMBL" id="KN822179">
    <property type="protein sequence ID" value="KIM53522.1"/>
    <property type="molecule type" value="Genomic_DNA"/>
</dbReference>
<dbReference type="InParanoid" id="A0A0C2ZLJ5"/>
<keyword evidence="2" id="KW-1185">Reference proteome</keyword>
<evidence type="ECO:0000313" key="1">
    <source>
        <dbReference type="EMBL" id="KIM53522.1"/>
    </source>
</evidence>
<name>A0A0C2ZLJ5_9AGAM</name>
<protein>
    <submittedName>
        <fullName evidence="1">Uncharacterized protein</fullName>
    </submittedName>
</protein>
<reference evidence="1 2" key="1">
    <citation type="submission" date="2014-04" db="EMBL/GenBank/DDBJ databases">
        <authorList>
            <consortium name="DOE Joint Genome Institute"/>
            <person name="Kuo A."/>
            <person name="Kohler A."/>
            <person name="Nagy L.G."/>
            <person name="Floudas D."/>
            <person name="Copeland A."/>
            <person name="Barry K.W."/>
            <person name="Cichocki N."/>
            <person name="Veneault-Fourrey C."/>
            <person name="LaButti K."/>
            <person name="Lindquist E.A."/>
            <person name="Lipzen A."/>
            <person name="Lundell T."/>
            <person name="Morin E."/>
            <person name="Murat C."/>
            <person name="Sun H."/>
            <person name="Tunlid A."/>
            <person name="Henrissat B."/>
            <person name="Grigoriev I.V."/>
            <person name="Hibbett D.S."/>
            <person name="Martin F."/>
            <person name="Nordberg H.P."/>
            <person name="Cantor M.N."/>
            <person name="Hua S.X."/>
        </authorList>
    </citation>
    <scope>NUCLEOTIDE SEQUENCE [LARGE SCALE GENOMIC DNA]</scope>
    <source>
        <strain evidence="1 2">Foug A</strain>
    </source>
</reference>
<dbReference type="AlphaFoldDB" id="A0A0C2ZLJ5"/>